<organism evidence="2 3">
    <name type="scientific">Acyrthosiphon pisum</name>
    <name type="common">Pea aphid</name>
    <dbReference type="NCBI Taxonomy" id="7029"/>
    <lineage>
        <taxon>Eukaryota</taxon>
        <taxon>Metazoa</taxon>
        <taxon>Ecdysozoa</taxon>
        <taxon>Arthropoda</taxon>
        <taxon>Hexapoda</taxon>
        <taxon>Insecta</taxon>
        <taxon>Pterygota</taxon>
        <taxon>Neoptera</taxon>
        <taxon>Paraneoptera</taxon>
        <taxon>Hemiptera</taxon>
        <taxon>Sternorrhyncha</taxon>
        <taxon>Aphidomorpha</taxon>
        <taxon>Aphidoidea</taxon>
        <taxon>Aphididae</taxon>
        <taxon>Macrosiphini</taxon>
        <taxon>Acyrthosiphon</taxon>
    </lineage>
</organism>
<evidence type="ECO:0000256" key="1">
    <source>
        <dbReference type="SAM" id="SignalP"/>
    </source>
</evidence>
<reference evidence="2" key="2">
    <citation type="submission" date="2022-06" db="UniProtKB">
        <authorList>
            <consortium name="EnsemblMetazoa"/>
        </authorList>
    </citation>
    <scope>IDENTIFICATION</scope>
</reference>
<proteinExistence type="predicted"/>
<protein>
    <submittedName>
        <fullName evidence="2">Uncharacterized protein</fullName>
    </submittedName>
</protein>
<keyword evidence="1" id="KW-0732">Signal</keyword>
<reference evidence="3" key="1">
    <citation type="submission" date="2010-06" db="EMBL/GenBank/DDBJ databases">
        <authorList>
            <person name="Jiang H."/>
            <person name="Abraham K."/>
            <person name="Ali S."/>
            <person name="Alsbrooks S.L."/>
            <person name="Anim B.N."/>
            <person name="Anosike U.S."/>
            <person name="Attaway T."/>
            <person name="Bandaranaike D.P."/>
            <person name="Battles P.K."/>
            <person name="Bell S.N."/>
            <person name="Bell A.V."/>
            <person name="Beltran B."/>
            <person name="Bickham C."/>
            <person name="Bustamante Y."/>
            <person name="Caleb T."/>
            <person name="Canada A."/>
            <person name="Cardenas V."/>
            <person name="Carter K."/>
            <person name="Chacko J."/>
            <person name="Chandrabose M.N."/>
            <person name="Chavez D."/>
            <person name="Chavez A."/>
            <person name="Chen L."/>
            <person name="Chu H.-S."/>
            <person name="Claassen K.J."/>
            <person name="Cockrell R."/>
            <person name="Collins M."/>
            <person name="Cooper J.A."/>
            <person name="Cree A."/>
            <person name="Curry S.M."/>
            <person name="Da Y."/>
            <person name="Dao M.D."/>
            <person name="Das B."/>
            <person name="Davila M.-L."/>
            <person name="Davy-Carroll L."/>
            <person name="Denson S."/>
            <person name="Dinh H."/>
            <person name="Ebong V.E."/>
            <person name="Edwards J.R."/>
            <person name="Egan A."/>
            <person name="El-Daye J."/>
            <person name="Escobedo L."/>
            <person name="Fernandez S."/>
            <person name="Fernando P.R."/>
            <person name="Flagg N."/>
            <person name="Forbes L.D."/>
            <person name="Fowler R.G."/>
            <person name="Fu Q."/>
            <person name="Gabisi R.A."/>
            <person name="Ganer J."/>
            <person name="Garbino Pronczuk A."/>
            <person name="Garcia R.M."/>
            <person name="Garner T."/>
            <person name="Garrett T.E."/>
            <person name="Gonzalez D.A."/>
            <person name="Hamid H."/>
            <person name="Hawkins E.S."/>
            <person name="Hirani K."/>
            <person name="Hogues M.E."/>
            <person name="Hollins B."/>
            <person name="Hsiao C.-H."/>
            <person name="Jabil R."/>
            <person name="James M.L."/>
            <person name="Jhangiani S.N."/>
            <person name="Johnson B."/>
            <person name="Johnson Q."/>
            <person name="Joshi V."/>
            <person name="Kalu J.B."/>
            <person name="Kam C."/>
            <person name="Kashfia A."/>
            <person name="Keebler J."/>
            <person name="Kisamo H."/>
            <person name="Kovar C.L."/>
            <person name="Lago L.A."/>
            <person name="Lai C.-Y."/>
            <person name="Laidlaw J."/>
            <person name="Lara F."/>
            <person name="Le T.-K."/>
            <person name="Lee S.L."/>
            <person name="Legall F.H."/>
            <person name="Lemon S.J."/>
            <person name="Lewis L.R."/>
            <person name="Li B."/>
            <person name="Liu Y."/>
            <person name="Liu Y.-S."/>
            <person name="Lopez J."/>
            <person name="Lozado R.J."/>
            <person name="Lu J."/>
            <person name="Madu R.C."/>
            <person name="Maheshwari M."/>
            <person name="Maheshwari R."/>
            <person name="Malloy K."/>
            <person name="Martinez E."/>
            <person name="Mathew T."/>
            <person name="Mercado I.C."/>
            <person name="Mercado C."/>
            <person name="Meyer B."/>
            <person name="Montgomery K."/>
            <person name="Morgan M.B."/>
            <person name="Munidasa M."/>
            <person name="Nazareth L.V."/>
            <person name="Nelson J."/>
            <person name="Ng B.M."/>
            <person name="Nguyen N.B."/>
            <person name="Nguyen P.Q."/>
            <person name="Nguyen T."/>
            <person name="Obregon M."/>
            <person name="Okwuonu G.O."/>
            <person name="Onwere C.G."/>
            <person name="Orozco G."/>
            <person name="Parra A."/>
            <person name="Patel S."/>
            <person name="Patil S."/>
            <person name="Perez A."/>
            <person name="Perez Y."/>
            <person name="Pham C."/>
            <person name="Primus E.L."/>
            <person name="Pu L.-L."/>
            <person name="Puazo M."/>
            <person name="Qin X."/>
            <person name="Quiroz J.B."/>
            <person name="Reese J."/>
            <person name="Richards S."/>
            <person name="Rives C.M."/>
            <person name="Robberts R."/>
            <person name="Ruiz S.J."/>
            <person name="Ruiz M.J."/>
            <person name="Santibanez J."/>
            <person name="Schneider B.W."/>
            <person name="Sisson I."/>
            <person name="Smith M."/>
            <person name="Sodergren E."/>
            <person name="Song X.-Z."/>
            <person name="Song B.B."/>
            <person name="Summersgill H."/>
            <person name="Thelus R."/>
            <person name="Thornton R.D."/>
            <person name="Trejos Z.Y."/>
            <person name="Usmani K."/>
            <person name="Vattathil S."/>
            <person name="Villasana D."/>
            <person name="Walker D.L."/>
            <person name="Wang S."/>
            <person name="Wang K."/>
            <person name="White C.S."/>
            <person name="Williams A.C."/>
            <person name="Williamson J."/>
            <person name="Wilson K."/>
            <person name="Woghiren I.O."/>
            <person name="Woodworth J.R."/>
            <person name="Worley K.C."/>
            <person name="Wright R.A."/>
            <person name="Wu W."/>
            <person name="Young L."/>
            <person name="Zhang L."/>
            <person name="Zhang J."/>
            <person name="Zhu Y."/>
            <person name="Muzny D.M."/>
            <person name="Weinstock G."/>
            <person name="Gibbs R.A."/>
        </authorList>
    </citation>
    <scope>NUCLEOTIDE SEQUENCE [LARGE SCALE GENOMIC DNA]</scope>
    <source>
        <strain evidence="3">LSR1</strain>
    </source>
</reference>
<dbReference type="OrthoDB" id="6615793at2759"/>
<evidence type="ECO:0000313" key="2">
    <source>
        <dbReference type="EnsemblMetazoa" id="XP_008182368.1"/>
    </source>
</evidence>
<dbReference type="Proteomes" id="UP000007819">
    <property type="component" value="Chromosome A3"/>
</dbReference>
<dbReference type="EnsemblMetazoa" id="XM_008184146.3">
    <property type="protein sequence ID" value="XP_008182368.1"/>
    <property type="gene ID" value="LOC100575730"/>
</dbReference>
<evidence type="ECO:0000313" key="3">
    <source>
        <dbReference type="Proteomes" id="UP000007819"/>
    </source>
</evidence>
<name>A0A8R2B5D3_ACYPI</name>
<feature type="signal peptide" evidence="1">
    <location>
        <begin position="1"/>
        <end position="19"/>
    </location>
</feature>
<accession>A0A8R2B5D3</accession>
<dbReference type="KEGG" id="api:100575730"/>
<keyword evidence="3" id="KW-1185">Reference proteome</keyword>
<dbReference type="RefSeq" id="XP_008182368.1">
    <property type="nucleotide sequence ID" value="XM_008184146.2"/>
</dbReference>
<dbReference type="AlphaFoldDB" id="A0A8R2B5D3"/>
<dbReference type="GeneID" id="100575730"/>
<sequence>MNMLKLLFVISTCCVCVRSDFSIEWICEETNAIGNCSTIPKITDWLQFLADNIDNDEYTDLYYCPFNIAERHAMCMVSFLKNCQQKMSEAKRHVAYSYMPRIDKAATHCPEGRPYKKEFREYTNCTRVMYNNEPKEWEVHSVNQQIEFGLLPRKMEFRQKCDVYRKYWEMQSSWILRDCGPKAEKFSRHVLSYMWPIMGLLNVCGDRLTPYGYFET</sequence>
<feature type="chain" id="PRO_5035726603" evidence="1">
    <location>
        <begin position="20"/>
        <end position="216"/>
    </location>
</feature>